<sequence>MPEDCSWTFNGSVLNRNVIQTPKRHSANALSGWPLTAASRAIPILGVQPPHYPVWFRFFTYMASAHSWADYTPPRGTYGCPSPSPYGSDSHSPPASTACRDHRAVSNLPPRYPYQSGLGFHRATLRLRYLRCFNSRRTLRLSRRSYAASASRRSHSAITKIRTSRPLVATYTGARLTRRMGNAKLVTAYGGQSGDFKAAAHGLPQPFRFPCRIRVGTQRGRFTSPGDPAAVRFDNSIQCQASHLADALPPRYGSNEPRPKGGDIAASHTA</sequence>
<accession>A0A7V8JU13</accession>
<proteinExistence type="predicted"/>
<name>A0A7V8JU13_9BURK</name>
<dbReference type="Proteomes" id="UP000462435">
    <property type="component" value="Unassembled WGS sequence"/>
</dbReference>
<dbReference type="EMBL" id="WNDX01000079">
    <property type="protein sequence ID" value="KAF1042587.1"/>
    <property type="molecule type" value="Genomic_DNA"/>
</dbReference>
<evidence type="ECO:0000313" key="3">
    <source>
        <dbReference type="Proteomes" id="UP000462435"/>
    </source>
</evidence>
<feature type="region of interest" description="Disordered" evidence="1">
    <location>
        <begin position="246"/>
        <end position="270"/>
    </location>
</feature>
<dbReference type="AlphaFoldDB" id="A0A7V8JU13"/>
<evidence type="ECO:0000313" key="2">
    <source>
        <dbReference type="EMBL" id="KAF1042587.1"/>
    </source>
</evidence>
<organism evidence="2 3">
    <name type="scientific">Herbaspirillum frisingense</name>
    <dbReference type="NCBI Taxonomy" id="92645"/>
    <lineage>
        <taxon>Bacteria</taxon>
        <taxon>Pseudomonadati</taxon>
        <taxon>Pseudomonadota</taxon>
        <taxon>Betaproteobacteria</taxon>
        <taxon>Burkholderiales</taxon>
        <taxon>Oxalobacteraceae</taxon>
        <taxon>Herbaspirillum</taxon>
    </lineage>
</organism>
<reference evidence="3" key="1">
    <citation type="journal article" date="2020" name="MBio">
        <title>Horizontal gene transfer to a defensive symbiont with a reduced genome amongst a multipartite beetle microbiome.</title>
        <authorList>
            <person name="Waterworth S.C."/>
            <person name="Florez L.V."/>
            <person name="Rees E.R."/>
            <person name="Hertweck C."/>
            <person name="Kaltenpoth M."/>
            <person name="Kwan J.C."/>
        </authorList>
    </citation>
    <scope>NUCLEOTIDE SEQUENCE [LARGE SCALE GENOMIC DNA]</scope>
</reference>
<comment type="caution">
    <text evidence="2">The sequence shown here is derived from an EMBL/GenBank/DDBJ whole genome shotgun (WGS) entry which is preliminary data.</text>
</comment>
<gene>
    <name evidence="2" type="ORF">GAK35_02634</name>
</gene>
<protein>
    <submittedName>
        <fullName evidence="2">Uncharacterized protein</fullName>
    </submittedName>
</protein>
<evidence type="ECO:0000256" key="1">
    <source>
        <dbReference type="SAM" id="MobiDB-lite"/>
    </source>
</evidence>